<name>A0A6J6JB49_9ZZZZ</name>
<sequence length="55" mass="6323">MITDLVNSGKIDQLELSLTQVTGGENIIDWRLLLTKFKNVEMKQIDDTYFYSAVN</sequence>
<dbReference type="EMBL" id="CAEZVP010000083">
    <property type="protein sequence ID" value="CAB4634096.1"/>
    <property type="molecule type" value="Genomic_DNA"/>
</dbReference>
<proteinExistence type="predicted"/>
<protein>
    <submittedName>
        <fullName evidence="1">Unannotated protein</fullName>
    </submittedName>
</protein>
<accession>A0A6J6JB49</accession>
<organism evidence="1">
    <name type="scientific">freshwater metagenome</name>
    <dbReference type="NCBI Taxonomy" id="449393"/>
    <lineage>
        <taxon>unclassified sequences</taxon>
        <taxon>metagenomes</taxon>
        <taxon>ecological metagenomes</taxon>
    </lineage>
</organism>
<gene>
    <name evidence="1" type="ORF">UFOPK2046_00542</name>
</gene>
<reference evidence="1" key="1">
    <citation type="submission" date="2020-05" db="EMBL/GenBank/DDBJ databases">
        <authorList>
            <person name="Chiriac C."/>
            <person name="Salcher M."/>
            <person name="Ghai R."/>
            <person name="Kavagutti S V."/>
        </authorList>
    </citation>
    <scope>NUCLEOTIDE SEQUENCE</scope>
</reference>
<evidence type="ECO:0000313" key="1">
    <source>
        <dbReference type="EMBL" id="CAB4634096.1"/>
    </source>
</evidence>
<dbReference type="AlphaFoldDB" id="A0A6J6JB49"/>